<sequence length="193" mass="20042">MGQGHIVAARQPPQALQPGRDHAPPDGAYGARSLSGELTHIGPDGRARMVDVSAKATTAREAVAQGTVRMAPETLKLALSRDTKKGDPLGVAELAGIMGAKKTADLIPLCHPLPLTGVKVEIAPHETETALTVTARVKTAGQTGVEMEALTAVSTACLTLYDMLKAVDKAMVIGGIELIEKTGGKSGDYRKNS</sequence>
<organism evidence="10 11">
    <name type="scientific">Henriciella mobilis</name>
    <dbReference type="NCBI Taxonomy" id="2305467"/>
    <lineage>
        <taxon>Bacteria</taxon>
        <taxon>Pseudomonadati</taxon>
        <taxon>Pseudomonadota</taxon>
        <taxon>Alphaproteobacteria</taxon>
        <taxon>Hyphomonadales</taxon>
        <taxon>Hyphomonadaceae</taxon>
        <taxon>Henriciella</taxon>
    </lineage>
</organism>
<comment type="subunit">
    <text evidence="7">Homohexamer; trimer of dimers.</text>
</comment>
<dbReference type="EMBL" id="QWFX01000016">
    <property type="protein sequence ID" value="RIJ27008.1"/>
    <property type="molecule type" value="Genomic_DNA"/>
</dbReference>
<comment type="caution">
    <text evidence="10">The sequence shown here is derived from an EMBL/GenBank/DDBJ whole genome shotgun (WGS) entry which is preliminary data.</text>
</comment>
<evidence type="ECO:0000256" key="6">
    <source>
        <dbReference type="ARBA" id="ARBA00055087"/>
    </source>
</evidence>
<comment type="pathway">
    <text evidence="2 7">Cofactor biosynthesis; molybdopterin biosynthesis.</text>
</comment>
<dbReference type="CDD" id="cd01420">
    <property type="entry name" value="MoaC_PE"/>
    <property type="match status" value="1"/>
</dbReference>
<dbReference type="InterPro" id="IPR047594">
    <property type="entry name" value="MoaC_bact/euk"/>
</dbReference>
<dbReference type="Pfam" id="PF01967">
    <property type="entry name" value="MoaC"/>
    <property type="match status" value="1"/>
</dbReference>
<feature type="domain" description="Molybdopterin cofactor biosynthesis C (MoaC)" evidence="9">
    <location>
        <begin position="49"/>
        <end position="184"/>
    </location>
</feature>
<dbReference type="OrthoDB" id="9794429at2"/>
<evidence type="ECO:0000256" key="7">
    <source>
        <dbReference type="HAMAP-Rule" id="MF_01224"/>
    </source>
</evidence>
<evidence type="ECO:0000256" key="8">
    <source>
        <dbReference type="SAM" id="MobiDB-lite"/>
    </source>
</evidence>
<evidence type="ECO:0000313" key="10">
    <source>
        <dbReference type="EMBL" id="RIJ27008.1"/>
    </source>
</evidence>
<dbReference type="GO" id="GO:0061799">
    <property type="term" value="F:cyclic pyranopterin monophosphate synthase activity"/>
    <property type="evidence" value="ECO:0007669"/>
    <property type="project" value="UniProtKB-UniRule"/>
</dbReference>
<dbReference type="NCBIfam" id="NF006870">
    <property type="entry name" value="PRK09364.1"/>
    <property type="match status" value="1"/>
</dbReference>
<dbReference type="AlphaFoldDB" id="A0A399R6L7"/>
<evidence type="ECO:0000256" key="5">
    <source>
        <dbReference type="ARBA" id="ARBA00023239"/>
    </source>
</evidence>
<feature type="active site" evidence="7">
    <location>
        <position position="162"/>
    </location>
</feature>
<evidence type="ECO:0000256" key="2">
    <source>
        <dbReference type="ARBA" id="ARBA00005046"/>
    </source>
</evidence>
<keyword evidence="4 7" id="KW-0501">Molybdenum cofactor biosynthesis</keyword>
<dbReference type="EC" id="4.6.1.17" evidence="3 7"/>
<dbReference type="Gene3D" id="3.30.70.640">
    <property type="entry name" value="Molybdopterin cofactor biosynthesis C (MoaC) domain"/>
    <property type="match status" value="1"/>
</dbReference>
<comment type="function">
    <text evidence="6 7">Catalyzes the conversion of (8S)-3',8-cyclo-7,8-dihydroguanosine 5'-triphosphate to cyclic pyranopterin monophosphate (cPMP).</text>
</comment>
<comment type="similarity">
    <text evidence="7">Belongs to the MoaC family.</text>
</comment>
<dbReference type="GO" id="GO:0006777">
    <property type="term" value="P:Mo-molybdopterin cofactor biosynthetic process"/>
    <property type="evidence" value="ECO:0007669"/>
    <property type="project" value="UniProtKB-UniRule"/>
</dbReference>
<proteinExistence type="inferred from homology"/>
<dbReference type="NCBIfam" id="TIGR00581">
    <property type="entry name" value="moaC"/>
    <property type="match status" value="1"/>
</dbReference>
<dbReference type="InterPro" id="IPR050105">
    <property type="entry name" value="MoCo_biosynth_MoaA/MoaC"/>
</dbReference>
<keyword evidence="11" id="KW-1185">Reference proteome</keyword>
<evidence type="ECO:0000259" key="9">
    <source>
        <dbReference type="Pfam" id="PF01967"/>
    </source>
</evidence>
<gene>
    <name evidence="7 10" type="primary">moaC</name>
    <name evidence="10" type="ORF">D1223_18640</name>
</gene>
<accession>A0A399R6L7</accession>
<evidence type="ECO:0000256" key="3">
    <source>
        <dbReference type="ARBA" id="ARBA00012575"/>
    </source>
</evidence>
<dbReference type="Proteomes" id="UP000266385">
    <property type="component" value="Unassembled WGS sequence"/>
</dbReference>
<dbReference type="PANTHER" id="PTHR22960">
    <property type="entry name" value="MOLYBDOPTERIN COFACTOR SYNTHESIS PROTEIN A"/>
    <property type="match status" value="1"/>
</dbReference>
<feature type="binding site" evidence="7">
    <location>
        <begin position="109"/>
        <end position="111"/>
    </location>
    <ligand>
        <name>substrate</name>
    </ligand>
</feature>
<evidence type="ECO:0000313" key="11">
    <source>
        <dbReference type="Proteomes" id="UP000266385"/>
    </source>
</evidence>
<dbReference type="InterPro" id="IPR002820">
    <property type="entry name" value="Mopterin_CF_biosynth-C_dom"/>
</dbReference>
<dbReference type="SUPFAM" id="SSF55040">
    <property type="entry name" value="Molybdenum cofactor biosynthesis protein C, MoaC"/>
    <property type="match status" value="1"/>
</dbReference>
<keyword evidence="5 7" id="KW-0456">Lyase</keyword>
<feature type="region of interest" description="Disordered" evidence="8">
    <location>
        <begin position="1"/>
        <end position="44"/>
    </location>
</feature>
<dbReference type="UniPathway" id="UPA00344"/>
<dbReference type="HAMAP" id="MF_01224_B">
    <property type="entry name" value="MoaC_B"/>
    <property type="match status" value="1"/>
</dbReference>
<name>A0A399R6L7_9PROT</name>
<comment type="catalytic activity">
    <reaction evidence="1 7">
        <text>(8S)-3',8-cyclo-7,8-dihydroguanosine 5'-triphosphate = cyclic pyranopterin phosphate + diphosphate</text>
        <dbReference type="Rhea" id="RHEA:49580"/>
        <dbReference type="ChEBI" id="CHEBI:33019"/>
        <dbReference type="ChEBI" id="CHEBI:59648"/>
        <dbReference type="ChEBI" id="CHEBI:131766"/>
        <dbReference type="EC" id="4.6.1.17"/>
    </reaction>
</comment>
<reference evidence="10 11" key="1">
    <citation type="submission" date="2018-08" db="EMBL/GenBank/DDBJ databases">
        <title>Henriciella mobilis sp. nov., isolated from seawater.</title>
        <authorList>
            <person name="Cheng H."/>
            <person name="Wu Y.-H."/>
            <person name="Xu X.-W."/>
            <person name="Guo L.-L."/>
        </authorList>
    </citation>
    <scope>NUCLEOTIDE SEQUENCE [LARGE SCALE GENOMIC DNA]</scope>
    <source>
        <strain evidence="10 11">JN25</strain>
    </source>
</reference>
<feature type="binding site" evidence="7">
    <location>
        <begin position="147"/>
        <end position="148"/>
    </location>
    <ligand>
        <name>substrate</name>
    </ligand>
</feature>
<dbReference type="InterPro" id="IPR023045">
    <property type="entry name" value="MoaC"/>
</dbReference>
<evidence type="ECO:0000256" key="4">
    <source>
        <dbReference type="ARBA" id="ARBA00023150"/>
    </source>
</evidence>
<evidence type="ECO:0000256" key="1">
    <source>
        <dbReference type="ARBA" id="ARBA00001637"/>
    </source>
</evidence>
<protein>
    <recommendedName>
        <fullName evidence="3 7">Cyclic pyranopterin monophosphate synthase</fullName>
        <ecNumber evidence="3 7">4.6.1.17</ecNumber>
    </recommendedName>
    <alternativeName>
        <fullName evidence="7">Molybdenum cofactor biosynthesis protein C</fullName>
    </alternativeName>
</protein>
<dbReference type="InterPro" id="IPR036522">
    <property type="entry name" value="MoaC_sf"/>
</dbReference>